<dbReference type="AlphaFoldDB" id="A0A378TBP9"/>
<name>A0A378TBP9_9MYCO</name>
<feature type="domain" description="DUF58" evidence="1">
    <location>
        <begin position="39"/>
        <end position="263"/>
    </location>
</feature>
<dbReference type="InterPro" id="IPR036465">
    <property type="entry name" value="vWFA_dom_sf"/>
</dbReference>
<accession>A0A378TBP9</accession>
<evidence type="ECO:0000259" key="1">
    <source>
        <dbReference type="Pfam" id="PF01882"/>
    </source>
</evidence>
<gene>
    <name evidence="2" type="ORF">NCTC10821_00761</name>
</gene>
<dbReference type="PANTHER" id="PTHR33608">
    <property type="entry name" value="BLL2464 PROTEIN"/>
    <property type="match status" value="1"/>
</dbReference>
<dbReference type="Proteomes" id="UP000254978">
    <property type="component" value="Unassembled WGS sequence"/>
</dbReference>
<protein>
    <submittedName>
        <fullName evidence="2">Transcriptional regulator moxR1</fullName>
    </submittedName>
</protein>
<dbReference type="Pfam" id="PF01882">
    <property type="entry name" value="DUF58"/>
    <property type="match status" value="1"/>
</dbReference>
<dbReference type="SUPFAM" id="SSF53300">
    <property type="entry name" value="vWA-like"/>
    <property type="match status" value="1"/>
</dbReference>
<dbReference type="EMBL" id="UGQT01000001">
    <property type="protein sequence ID" value="STZ57263.1"/>
    <property type="molecule type" value="Genomic_DNA"/>
</dbReference>
<dbReference type="InterPro" id="IPR002881">
    <property type="entry name" value="DUF58"/>
</dbReference>
<dbReference type="OrthoDB" id="9776116at2"/>
<sequence>MSGPPWQALDLGLRRRIDSLLTGDHEGLRLGVGTEREEVVRYQPGDDVRHIDWNITARSGEPHVWRPRADNRLDAWVMVDTSPSMAFGTASVDDTADEKLDLAARIVWALGLLIDAPGNTLGVATFGAEGLQWQRPDRAKLAASRAAQALVSARTGPGSPSLAQALTALGARRGGPGLRVVVSDFLDPDGADTAPFDWQAPLRRLTNRHDVVVVEIVDPRELELPDIGAVTLVDPESGRQRQVWTSDRRLRRTYRDAAEAHREAVASAIATSGADHLRASTGRDWIRDLARFLRERQRTLRRRGARR</sequence>
<reference evidence="2 3" key="1">
    <citation type="submission" date="2018-06" db="EMBL/GenBank/DDBJ databases">
        <authorList>
            <consortium name="Pathogen Informatics"/>
            <person name="Doyle S."/>
        </authorList>
    </citation>
    <scope>NUCLEOTIDE SEQUENCE [LARGE SCALE GENOMIC DNA]</scope>
    <source>
        <strain evidence="2 3">NCTC10821</strain>
    </source>
</reference>
<keyword evidence="3" id="KW-1185">Reference proteome</keyword>
<evidence type="ECO:0000313" key="3">
    <source>
        <dbReference type="Proteomes" id="UP000254978"/>
    </source>
</evidence>
<dbReference type="Gene3D" id="3.40.50.410">
    <property type="entry name" value="von Willebrand factor, type A domain"/>
    <property type="match status" value="1"/>
</dbReference>
<evidence type="ECO:0000313" key="2">
    <source>
        <dbReference type="EMBL" id="STZ57263.1"/>
    </source>
</evidence>
<dbReference type="RefSeq" id="WP_115277552.1">
    <property type="nucleotide sequence ID" value="NZ_AP022600.1"/>
</dbReference>
<dbReference type="PANTHER" id="PTHR33608:SF6">
    <property type="entry name" value="BLL2464 PROTEIN"/>
    <property type="match status" value="1"/>
</dbReference>
<proteinExistence type="predicted"/>
<organism evidence="2 3">
    <name type="scientific">Mycolicibacterium tokaiense</name>
    <dbReference type="NCBI Taxonomy" id="39695"/>
    <lineage>
        <taxon>Bacteria</taxon>
        <taxon>Bacillati</taxon>
        <taxon>Actinomycetota</taxon>
        <taxon>Actinomycetes</taxon>
        <taxon>Mycobacteriales</taxon>
        <taxon>Mycobacteriaceae</taxon>
        <taxon>Mycolicibacterium</taxon>
    </lineage>
</organism>